<dbReference type="PANTHER" id="PTHR46193:SF18">
    <property type="entry name" value="HEXITOL PHOSPHATASE B"/>
    <property type="match status" value="1"/>
</dbReference>
<comment type="caution">
    <text evidence="5">The sequence shown here is derived from an EMBL/GenBank/DDBJ whole genome shotgun (WGS) entry which is preliminary data.</text>
</comment>
<dbReference type="Pfam" id="PF13419">
    <property type="entry name" value="HAD_2"/>
    <property type="match status" value="1"/>
</dbReference>
<protein>
    <submittedName>
        <fullName evidence="5">Uncharacterized protein</fullName>
    </submittedName>
</protein>
<keyword evidence="2" id="KW-0479">Metal-binding</keyword>
<dbReference type="SUPFAM" id="SSF56784">
    <property type="entry name" value="HAD-like"/>
    <property type="match status" value="1"/>
</dbReference>
<dbReference type="InterPro" id="IPR041492">
    <property type="entry name" value="HAD_2"/>
</dbReference>
<dbReference type="PANTHER" id="PTHR46193">
    <property type="entry name" value="6-PHOSPHOGLUCONATE PHOSPHATASE"/>
    <property type="match status" value="1"/>
</dbReference>
<reference evidence="5 6" key="1">
    <citation type="submission" date="2024-04" db="EMBL/GenBank/DDBJ databases">
        <title>Tritrichomonas musculus Genome.</title>
        <authorList>
            <person name="Alves-Ferreira E."/>
            <person name="Grigg M."/>
            <person name="Lorenzi H."/>
            <person name="Galac M."/>
        </authorList>
    </citation>
    <scope>NUCLEOTIDE SEQUENCE [LARGE SCALE GENOMIC DNA]</scope>
    <source>
        <strain evidence="5 6">EAF2021</strain>
    </source>
</reference>
<sequence length="221" mass="25354">MKGIIFDFNGTLFWDSKYNFEAWIAFSGTIRDHPLSNEEMTKLNGLNNRITIEYIVGRKITDEEYEKWSEGKEIIYRQMCKDDKQNFHLAPGLIDLLDYLKANNIAMGIASMAGEGNINFYIENFNLLKWFNKKNIVFDDGKIPGKPDPAIYLMAAKQINIEPKNCVVVEDSTHGIESAKRAGMGMIISLGHEKDFNELVEKYGVYANINNFSELDRTIFQ</sequence>
<accession>A0ABR2KRQ8</accession>
<comment type="cofactor">
    <cofactor evidence="1">
        <name>Mg(2+)</name>
        <dbReference type="ChEBI" id="CHEBI:18420"/>
    </cofactor>
</comment>
<dbReference type="Proteomes" id="UP001470230">
    <property type="component" value="Unassembled WGS sequence"/>
</dbReference>
<keyword evidence="3" id="KW-0460">Magnesium</keyword>
<dbReference type="Gene3D" id="1.10.150.240">
    <property type="entry name" value="Putative phosphatase, domain 2"/>
    <property type="match status" value="1"/>
</dbReference>
<dbReference type="EMBL" id="JAPFFF010000003">
    <property type="protein sequence ID" value="KAK8893812.1"/>
    <property type="molecule type" value="Genomic_DNA"/>
</dbReference>
<dbReference type="InterPro" id="IPR023214">
    <property type="entry name" value="HAD_sf"/>
</dbReference>
<organism evidence="5 6">
    <name type="scientific">Tritrichomonas musculus</name>
    <dbReference type="NCBI Taxonomy" id="1915356"/>
    <lineage>
        <taxon>Eukaryota</taxon>
        <taxon>Metamonada</taxon>
        <taxon>Parabasalia</taxon>
        <taxon>Tritrichomonadida</taxon>
        <taxon>Tritrichomonadidae</taxon>
        <taxon>Tritrichomonas</taxon>
    </lineage>
</organism>
<dbReference type="NCBIfam" id="TIGR01509">
    <property type="entry name" value="HAD-SF-IA-v3"/>
    <property type="match status" value="1"/>
</dbReference>
<dbReference type="SFLD" id="SFLDG01129">
    <property type="entry name" value="C1.5:_HAD__Beta-PGM__Phosphata"/>
    <property type="match status" value="1"/>
</dbReference>
<keyword evidence="4" id="KW-0119">Carbohydrate metabolism</keyword>
<keyword evidence="6" id="KW-1185">Reference proteome</keyword>
<dbReference type="CDD" id="cd07505">
    <property type="entry name" value="HAD_BPGM-like"/>
    <property type="match status" value="1"/>
</dbReference>
<dbReference type="InterPro" id="IPR051600">
    <property type="entry name" value="Beta-PGM-like"/>
</dbReference>
<dbReference type="InterPro" id="IPR023198">
    <property type="entry name" value="PGP-like_dom2"/>
</dbReference>
<dbReference type="Gene3D" id="3.40.50.1000">
    <property type="entry name" value="HAD superfamily/HAD-like"/>
    <property type="match status" value="1"/>
</dbReference>
<evidence type="ECO:0000313" key="6">
    <source>
        <dbReference type="Proteomes" id="UP001470230"/>
    </source>
</evidence>
<evidence type="ECO:0000313" key="5">
    <source>
        <dbReference type="EMBL" id="KAK8893812.1"/>
    </source>
</evidence>
<evidence type="ECO:0000256" key="2">
    <source>
        <dbReference type="ARBA" id="ARBA00022723"/>
    </source>
</evidence>
<name>A0ABR2KRQ8_9EUKA</name>
<dbReference type="InterPro" id="IPR036412">
    <property type="entry name" value="HAD-like_sf"/>
</dbReference>
<dbReference type="NCBIfam" id="TIGR01549">
    <property type="entry name" value="HAD-SF-IA-v1"/>
    <property type="match status" value="1"/>
</dbReference>
<evidence type="ECO:0000256" key="3">
    <source>
        <dbReference type="ARBA" id="ARBA00022842"/>
    </source>
</evidence>
<gene>
    <name evidence="5" type="ORF">M9Y10_022241</name>
</gene>
<evidence type="ECO:0000256" key="4">
    <source>
        <dbReference type="ARBA" id="ARBA00023277"/>
    </source>
</evidence>
<proteinExistence type="predicted"/>
<evidence type="ECO:0000256" key="1">
    <source>
        <dbReference type="ARBA" id="ARBA00001946"/>
    </source>
</evidence>
<dbReference type="SFLD" id="SFLDS00003">
    <property type="entry name" value="Haloacid_Dehalogenase"/>
    <property type="match status" value="1"/>
</dbReference>
<dbReference type="InterPro" id="IPR006439">
    <property type="entry name" value="HAD-SF_hydro_IA"/>
</dbReference>